<feature type="compositionally biased region" description="Basic and acidic residues" evidence="1">
    <location>
        <begin position="50"/>
        <end position="60"/>
    </location>
</feature>
<dbReference type="AlphaFoldDB" id="A0AAV7NVF1"/>
<protein>
    <submittedName>
        <fullName evidence="2">Uncharacterized protein</fullName>
    </submittedName>
</protein>
<comment type="caution">
    <text evidence="2">The sequence shown here is derived from an EMBL/GenBank/DDBJ whole genome shotgun (WGS) entry which is preliminary data.</text>
</comment>
<gene>
    <name evidence="2" type="ORF">NDU88_008228</name>
</gene>
<reference evidence="2" key="1">
    <citation type="journal article" date="2022" name="bioRxiv">
        <title>Sequencing and chromosome-scale assembly of the giantPleurodeles waltlgenome.</title>
        <authorList>
            <person name="Brown T."/>
            <person name="Elewa A."/>
            <person name="Iarovenko S."/>
            <person name="Subramanian E."/>
            <person name="Araus A.J."/>
            <person name="Petzold A."/>
            <person name="Susuki M."/>
            <person name="Suzuki K.-i.T."/>
            <person name="Hayashi T."/>
            <person name="Toyoda A."/>
            <person name="Oliveira C."/>
            <person name="Osipova E."/>
            <person name="Leigh N.D."/>
            <person name="Simon A."/>
            <person name="Yun M.H."/>
        </authorList>
    </citation>
    <scope>NUCLEOTIDE SEQUENCE</scope>
    <source>
        <strain evidence="2">20211129_DDA</strain>
        <tissue evidence="2">Liver</tissue>
    </source>
</reference>
<name>A0AAV7NVF1_PLEWA</name>
<keyword evidence="3" id="KW-1185">Reference proteome</keyword>
<dbReference type="Proteomes" id="UP001066276">
    <property type="component" value="Chromosome 8"/>
</dbReference>
<feature type="compositionally biased region" description="Polar residues" evidence="1">
    <location>
        <begin position="70"/>
        <end position="91"/>
    </location>
</feature>
<sequence>MRVSKEAAFTSRGSVKHASRTSYSRNGAGGVPAPRESPIRNRREKKKIQHRTDRGQKETTSDPPKPQCGQRRTTSDPAINRVALNSLTASG</sequence>
<feature type="region of interest" description="Disordered" evidence="1">
    <location>
        <begin position="1"/>
        <end position="91"/>
    </location>
</feature>
<dbReference type="EMBL" id="JANPWB010000012">
    <property type="protein sequence ID" value="KAJ1120045.1"/>
    <property type="molecule type" value="Genomic_DNA"/>
</dbReference>
<feature type="compositionally biased region" description="Basic residues" evidence="1">
    <location>
        <begin position="40"/>
        <end position="49"/>
    </location>
</feature>
<proteinExistence type="predicted"/>
<accession>A0AAV7NVF1</accession>
<evidence type="ECO:0000313" key="2">
    <source>
        <dbReference type="EMBL" id="KAJ1120045.1"/>
    </source>
</evidence>
<evidence type="ECO:0000313" key="3">
    <source>
        <dbReference type="Proteomes" id="UP001066276"/>
    </source>
</evidence>
<organism evidence="2 3">
    <name type="scientific">Pleurodeles waltl</name>
    <name type="common">Iberian ribbed newt</name>
    <dbReference type="NCBI Taxonomy" id="8319"/>
    <lineage>
        <taxon>Eukaryota</taxon>
        <taxon>Metazoa</taxon>
        <taxon>Chordata</taxon>
        <taxon>Craniata</taxon>
        <taxon>Vertebrata</taxon>
        <taxon>Euteleostomi</taxon>
        <taxon>Amphibia</taxon>
        <taxon>Batrachia</taxon>
        <taxon>Caudata</taxon>
        <taxon>Salamandroidea</taxon>
        <taxon>Salamandridae</taxon>
        <taxon>Pleurodelinae</taxon>
        <taxon>Pleurodeles</taxon>
    </lineage>
</organism>
<evidence type="ECO:0000256" key="1">
    <source>
        <dbReference type="SAM" id="MobiDB-lite"/>
    </source>
</evidence>